<evidence type="ECO:0000313" key="3">
    <source>
        <dbReference type="Proteomes" id="UP000254293"/>
    </source>
</evidence>
<gene>
    <name evidence="2" type="ORF">NCTC13336_01026</name>
</gene>
<feature type="region of interest" description="Disordered" evidence="1">
    <location>
        <begin position="58"/>
        <end position="87"/>
    </location>
</feature>
<name>A0A377QZG4_9NEIS</name>
<evidence type="ECO:0000313" key="2">
    <source>
        <dbReference type="EMBL" id="STR00804.1"/>
    </source>
</evidence>
<proteinExistence type="predicted"/>
<sequence length="87" mass="9945">MRYLLPLIALAALSACSWETYKNADGRTSLRQKYPNGTAISYQDGTYSRNMRNNQYRPEQHAVVPEGGTKSNEEEVRGTHWQKITPQ</sequence>
<dbReference type="EMBL" id="UGJJ01000001">
    <property type="protein sequence ID" value="STR00804.1"/>
    <property type="molecule type" value="Genomic_DNA"/>
</dbReference>
<dbReference type="RefSeq" id="WP_115308028.1">
    <property type="nucleotide sequence ID" value="NZ_CP091516.1"/>
</dbReference>
<dbReference type="Proteomes" id="UP000254293">
    <property type="component" value="Unassembled WGS sequence"/>
</dbReference>
<keyword evidence="3" id="KW-1185">Reference proteome</keyword>
<dbReference type="PROSITE" id="PS51257">
    <property type="entry name" value="PROKAR_LIPOPROTEIN"/>
    <property type="match status" value="1"/>
</dbReference>
<dbReference type="OrthoDB" id="8602936at2"/>
<dbReference type="AlphaFoldDB" id="A0A377QZG4"/>
<protein>
    <recommendedName>
        <fullName evidence="4">Lipoprotein</fullName>
    </recommendedName>
</protein>
<accession>A0A377QZG4</accession>
<organism evidence="2 3">
    <name type="scientific">Kingella potus</name>
    <dbReference type="NCBI Taxonomy" id="265175"/>
    <lineage>
        <taxon>Bacteria</taxon>
        <taxon>Pseudomonadati</taxon>
        <taxon>Pseudomonadota</taxon>
        <taxon>Betaproteobacteria</taxon>
        <taxon>Neisseriales</taxon>
        <taxon>Neisseriaceae</taxon>
        <taxon>Kingella</taxon>
    </lineage>
</organism>
<evidence type="ECO:0000256" key="1">
    <source>
        <dbReference type="SAM" id="MobiDB-lite"/>
    </source>
</evidence>
<evidence type="ECO:0008006" key="4">
    <source>
        <dbReference type="Google" id="ProtNLM"/>
    </source>
</evidence>
<reference evidence="2 3" key="1">
    <citation type="submission" date="2018-06" db="EMBL/GenBank/DDBJ databases">
        <authorList>
            <consortium name="Pathogen Informatics"/>
            <person name="Doyle S."/>
        </authorList>
    </citation>
    <scope>NUCLEOTIDE SEQUENCE [LARGE SCALE GENOMIC DNA]</scope>
    <source>
        <strain evidence="2 3">NCTC13336</strain>
    </source>
</reference>